<dbReference type="PANTHER" id="PTHR40114">
    <property type="entry name" value="SLR0698 PROTEIN"/>
    <property type="match status" value="1"/>
</dbReference>
<dbReference type="Gene3D" id="2.40.320.10">
    <property type="entry name" value="Hypothetical Protein Pfu-838710-001"/>
    <property type="match status" value="1"/>
</dbReference>
<dbReference type="PROSITE" id="PS51707">
    <property type="entry name" value="CYTH"/>
    <property type="match status" value="1"/>
</dbReference>
<dbReference type="CDD" id="cd07891">
    <property type="entry name" value="CYTH-like_CthTTM-like_1"/>
    <property type="match status" value="1"/>
</dbReference>
<reference evidence="2 3" key="1">
    <citation type="journal article" date="2023" name="Microorganisms">
        <title>Thiorhodovibrio frisius and Trv. litoralis spp. nov., Two Novel Members from a Clade of Fastidious Purple Sulfur Bacteria That Exhibit Unique Red-Shifted Light-Harvesting Capabilities.</title>
        <authorList>
            <person name="Methner A."/>
            <person name="Kuzyk S.B."/>
            <person name="Petersen J."/>
            <person name="Bauer S."/>
            <person name="Brinkmann H."/>
            <person name="Sichau K."/>
            <person name="Wanner G."/>
            <person name="Wolf J."/>
            <person name="Neumann-Schaal M."/>
            <person name="Henke P."/>
            <person name="Tank M."/>
            <person name="Sproer C."/>
            <person name="Bunk B."/>
            <person name="Overmann J."/>
        </authorList>
    </citation>
    <scope>NUCLEOTIDE SEQUENCE [LARGE SCALE GENOMIC DNA]</scope>
    <source>
        <strain evidence="2 3">DSM 6702</strain>
    </source>
</reference>
<dbReference type="InterPro" id="IPR023577">
    <property type="entry name" value="CYTH_domain"/>
</dbReference>
<dbReference type="InterPro" id="IPR033469">
    <property type="entry name" value="CYTH-like_dom_sf"/>
</dbReference>
<keyword evidence="3" id="KW-1185">Reference proteome</keyword>
<gene>
    <name evidence="2" type="ORF">Thiowin_04186</name>
</gene>
<accession>A0ABZ0SDV8</accession>
<feature type="domain" description="CYTH" evidence="1">
    <location>
        <begin position="2"/>
        <end position="149"/>
    </location>
</feature>
<name>A0ABZ0SDV8_9GAMM</name>
<proteinExistence type="predicted"/>
<organism evidence="2 3">
    <name type="scientific">Thiorhodovibrio winogradskyi</name>
    <dbReference type="NCBI Taxonomy" id="77007"/>
    <lineage>
        <taxon>Bacteria</taxon>
        <taxon>Pseudomonadati</taxon>
        <taxon>Pseudomonadota</taxon>
        <taxon>Gammaproteobacteria</taxon>
        <taxon>Chromatiales</taxon>
        <taxon>Chromatiaceae</taxon>
        <taxon>Thiorhodovibrio</taxon>
    </lineage>
</organism>
<sequence length="155" mass="17809">MAIEIERKFLIKDDSWRARVESESHIRQGYLSGDARLTLRVRVRDDQAFLTLKGATKGIARSEFEYGIPPADAEAMLAEFAQGPLIDKRRYLVREGGWLWEVDEFAGENQGLVLAEIELPSAEQSFPRPDWLGAEVSDDPRYFNASLARHPFRRW</sequence>
<dbReference type="PANTHER" id="PTHR40114:SF1">
    <property type="entry name" value="SLR0698 PROTEIN"/>
    <property type="match status" value="1"/>
</dbReference>
<dbReference type="SUPFAM" id="SSF55154">
    <property type="entry name" value="CYTH-like phosphatases"/>
    <property type="match status" value="1"/>
</dbReference>
<evidence type="ECO:0000313" key="3">
    <source>
        <dbReference type="Proteomes" id="UP001432180"/>
    </source>
</evidence>
<dbReference type="Proteomes" id="UP001432180">
    <property type="component" value="Chromosome"/>
</dbReference>
<protein>
    <submittedName>
        <fullName evidence="2">CYTH domain protein</fullName>
    </submittedName>
</protein>
<dbReference type="RefSeq" id="WP_328984829.1">
    <property type="nucleotide sequence ID" value="NZ_CP121472.1"/>
</dbReference>
<dbReference type="EMBL" id="CP121472">
    <property type="protein sequence ID" value="WPL19082.1"/>
    <property type="molecule type" value="Genomic_DNA"/>
</dbReference>
<dbReference type="Pfam" id="PF01928">
    <property type="entry name" value="CYTH"/>
    <property type="match status" value="1"/>
</dbReference>
<dbReference type="PIRSF" id="PIRSF016487">
    <property type="entry name" value="CYTH_UCP016487"/>
    <property type="match status" value="1"/>
</dbReference>
<dbReference type="SMART" id="SM01118">
    <property type="entry name" value="CYTH"/>
    <property type="match status" value="1"/>
</dbReference>
<dbReference type="InterPro" id="IPR012042">
    <property type="entry name" value="NeuTTM/CthTTM-like"/>
</dbReference>
<evidence type="ECO:0000313" key="2">
    <source>
        <dbReference type="EMBL" id="WPL19082.1"/>
    </source>
</evidence>
<evidence type="ECO:0000259" key="1">
    <source>
        <dbReference type="PROSITE" id="PS51707"/>
    </source>
</evidence>